<dbReference type="SUPFAM" id="SSF47113">
    <property type="entry name" value="Histone-fold"/>
    <property type="match status" value="1"/>
</dbReference>
<dbReference type="STRING" id="37653.A0A0L8I7C0"/>
<evidence type="ECO:0000313" key="3">
    <source>
        <dbReference type="EMBL" id="KOF97299.1"/>
    </source>
</evidence>
<accession>A0A0L8I7C0</accession>
<sequence length="90" mass="9617">MSGCGKGVNGKNKSRSSRAGIQFPVARIHCLLREGNYGQNVGVGTPIYLVAVVIQCLTAEVSELTGNAANHSKKSRIIPRHLQLAICNDE</sequence>
<dbReference type="PRINTS" id="PR00620">
    <property type="entry name" value="HISTONEH2A"/>
</dbReference>
<gene>
    <name evidence="3" type="ORF">OCBIM_22030549mg</name>
</gene>
<dbReference type="Gene3D" id="1.10.20.10">
    <property type="entry name" value="Histone, subunit A"/>
    <property type="match status" value="1"/>
</dbReference>
<keyword evidence="1" id="KW-0544">Nucleosome core</keyword>
<comment type="subcellular location">
    <subcellularLocation>
        <location evidence="1">Nucleus</location>
    </subcellularLocation>
</comment>
<dbReference type="GO" id="GO:0000786">
    <property type="term" value="C:nucleosome"/>
    <property type="evidence" value="ECO:0007669"/>
    <property type="project" value="UniProtKB-KW"/>
</dbReference>
<comment type="subunit">
    <text evidence="1">The nucleosome is a histone octamer containing two molecules each of H2A, H2B, H3 and H4 assembled in one H3-H4 heterotetramer and two H2A-H2B heterodimers. The octamer wraps approximately 147 bp of DNA.</text>
</comment>
<evidence type="ECO:0000259" key="2">
    <source>
        <dbReference type="Pfam" id="PF00125"/>
    </source>
</evidence>
<dbReference type="EMBL" id="KQ416354">
    <property type="protein sequence ID" value="KOF97299.1"/>
    <property type="molecule type" value="Genomic_DNA"/>
</dbReference>
<keyword evidence="1" id="KW-0539">Nucleus</keyword>
<proteinExistence type="inferred from homology"/>
<dbReference type="AlphaFoldDB" id="A0A0L8I7C0"/>
<dbReference type="PANTHER" id="PTHR23430">
    <property type="entry name" value="HISTONE H2A"/>
    <property type="match status" value="1"/>
</dbReference>
<keyword evidence="1" id="KW-0158">Chromosome</keyword>
<dbReference type="InterPro" id="IPR007125">
    <property type="entry name" value="H2A/H2B/H3"/>
</dbReference>
<dbReference type="Pfam" id="PF00125">
    <property type="entry name" value="Histone"/>
    <property type="match status" value="1"/>
</dbReference>
<keyword evidence="1" id="KW-0238">DNA-binding</keyword>
<organism evidence="3">
    <name type="scientific">Octopus bimaculoides</name>
    <name type="common">California two-spotted octopus</name>
    <dbReference type="NCBI Taxonomy" id="37653"/>
    <lineage>
        <taxon>Eukaryota</taxon>
        <taxon>Metazoa</taxon>
        <taxon>Spiralia</taxon>
        <taxon>Lophotrochozoa</taxon>
        <taxon>Mollusca</taxon>
        <taxon>Cephalopoda</taxon>
        <taxon>Coleoidea</taxon>
        <taxon>Octopodiformes</taxon>
        <taxon>Octopoda</taxon>
        <taxon>Incirrata</taxon>
        <taxon>Octopodidae</taxon>
        <taxon>Octopus</taxon>
    </lineage>
</organism>
<dbReference type="GO" id="GO:0046982">
    <property type="term" value="F:protein heterodimerization activity"/>
    <property type="evidence" value="ECO:0007669"/>
    <property type="project" value="InterPro"/>
</dbReference>
<dbReference type="CDD" id="cd00074">
    <property type="entry name" value="HFD_H2A"/>
    <property type="match status" value="1"/>
</dbReference>
<dbReference type="GO" id="GO:0003677">
    <property type="term" value="F:DNA binding"/>
    <property type="evidence" value="ECO:0007669"/>
    <property type="project" value="UniProtKB-KW"/>
</dbReference>
<evidence type="ECO:0000256" key="1">
    <source>
        <dbReference type="RuleBase" id="RU003767"/>
    </source>
</evidence>
<reference evidence="3" key="1">
    <citation type="submission" date="2015-07" db="EMBL/GenBank/DDBJ databases">
        <title>MeaNS - Measles Nucleotide Surveillance Program.</title>
        <authorList>
            <person name="Tran T."/>
            <person name="Druce J."/>
        </authorList>
    </citation>
    <scope>NUCLEOTIDE SEQUENCE</scope>
    <source>
        <strain evidence="3">UCB-OBI-ISO-001</strain>
        <tissue evidence="3">Gonad</tissue>
    </source>
</reference>
<name>A0A0L8I7C0_OCTBM</name>
<dbReference type="SMART" id="SM00414">
    <property type="entry name" value="H2A"/>
    <property type="match status" value="1"/>
</dbReference>
<dbReference type="InterPro" id="IPR002119">
    <property type="entry name" value="Histone_H2A"/>
</dbReference>
<dbReference type="GO" id="GO:0005634">
    <property type="term" value="C:nucleus"/>
    <property type="evidence" value="ECO:0007669"/>
    <property type="project" value="UniProtKB-SubCell"/>
</dbReference>
<dbReference type="InterPro" id="IPR009072">
    <property type="entry name" value="Histone-fold"/>
</dbReference>
<dbReference type="GO" id="GO:0030527">
    <property type="term" value="F:structural constituent of chromatin"/>
    <property type="evidence" value="ECO:0007669"/>
    <property type="project" value="InterPro"/>
</dbReference>
<dbReference type="OrthoDB" id="10045438at2759"/>
<feature type="domain" description="Core Histone H2A/H2B/H3" evidence="2">
    <location>
        <begin position="11"/>
        <end position="87"/>
    </location>
</feature>
<protein>
    <recommendedName>
        <fullName evidence="1">Histone H2A</fullName>
    </recommendedName>
</protein>
<comment type="similarity">
    <text evidence="1">Belongs to the histone H2A family.</text>
</comment>